<keyword evidence="2 3" id="KW-0802">TPR repeat</keyword>
<sequence length="587" mass="65675">MKLRQQHPASPKQRFLCNTICATMVLLLSGCASNLPVTQEAPKPLVITELPAKPFDTETLYSLMVAELAGSRDRLDIMLNNYVTQAIETQDAGITERAAHLANFMQDPVATQQMATQWASLAPENAQARYMAMASLSDAGRYFEAFEHGKYLISHQHFPHGLDALAVKATSSNASDDTVKTLLKLYNALLANHHKDAELTLAVSFLDYKLDILDSAMGNALQAQILKSDYEQAYLQELRILGKKDANAAQLRLAQIVALFPDNQRLRLQYARNLTQTNLAEAAIQFEELLKQSPGDGNIQLALALTYYQQEDLEQAKKHFLPLEHAAAQEATANYYLGKIAQQQESPHDAIRYYSQVKPSKEFLPALARAVDLMHKTEQQDLALQLIAGHQLSAQAEFQEGLSLLLADHYRHIGNQQQAERAFDEGITRFPRSQTLLFNRAMFLTTLNRLEDAERDLLTVIAIDPNNADALNSLGYILADANIRLPEAISYIERALAINPNNAAAIDSLGWALYRQGQNRSAITHLRQALKLMPNDEIAAHLGEVLWVEGQQEEALAVWKQGLQLQPNSRFIMERLKRFQLLDDVNS</sequence>
<proteinExistence type="predicted"/>
<keyword evidence="4" id="KW-0732">Signal</keyword>
<evidence type="ECO:0008006" key="7">
    <source>
        <dbReference type="Google" id="ProtNLM"/>
    </source>
</evidence>
<dbReference type="RefSeq" id="WP_236985591.1">
    <property type="nucleotide sequence ID" value="NZ_AP023086.1"/>
</dbReference>
<feature type="chain" id="PRO_5042930402" description="Tetratricopeptide repeat protein" evidence="4">
    <location>
        <begin position="35"/>
        <end position="587"/>
    </location>
</feature>
<keyword evidence="1" id="KW-0677">Repeat</keyword>
<evidence type="ECO:0000256" key="4">
    <source>
        <dbReference type="SAM" id="SignalP"/>
    </source>
</evidence>
<dbReference type="InterPro" id="IPR011990">
    <property type="entry name" value="TPR-like_helical_dom_sf"/>
</dbReference>
<accession>A0AAN1WEE3</accession>
<protein>
    <recommendedName>
        <fullName evidence="7">Tetratricopeptide repeat protein</fullName>
    </recommendedName>
</protein>
<dbReference type="AlphaFoldDB" id="A0AAN1WEE3"/>
<dbReference type="PANTHER" id="PTHR44943">
    <property type="entry name" value="CELLULOSE SYNTHASE OPERON PROTEIN C"/>
    <property type="match status" value="1"/>
</dbReference>
<dbReference type="InterPro" id="IPR051685">
    <property type="entry name" value="Ycf3/AcsC/BcsC/TPR_MFPF"/>
</dbReference>
<dbReference type="Pfam" id="PF13432">
    <property type="entry name" value="TPR_16"/>
    <property type="match status" value="2"/>
</dbReference>
<dbReference type="SUPFAM" id="SSF48452">
    <property type="entry name" value="TPR-like"/>
    <property type="match status" value="2"/>
</dbReference>
<dbReference type="PROSITE" id="PS50005">
    <property type="entry name" value="TPR"/>
    <property type="match status" value="1"/>
</dbReference>
<dbReference type="SMART" id="SM00028">
    <property type="entry name" value="TPR"/>
    <property type="match status" value="6"/>
</dbReference>
<reference evidence="5 6" key="1">
    <citation type="journal article" date="2022" name="IScience">
        <title>An ultrasensitive nanofiber-based assay for enzymatic hydrolysis and deep-sea microbial degradation of cellulose.</title>
        <authorList>
            <person name="Tsudome M."/>
            <person name="Tachioka M."/>
            <person name="Miyazaki M."/>
            <person name="Uchimura K."/>
            <person name="Tsuda M."/>
            <person name="Takaki Y."/>
            <person name="Deguchi S."/>
        </authorList>
    </citation>
    <scope>NUCLEOTIDE SEQUENCE [LARGE SCALE GENOMIC DNA]</scope>
    <source>
        <strain evidence="5 6">GE09</strain>
    </source>
</reference>
<organism evidence="5 6">
    <name type="scientific">Marinagarivorans cellulosilyticus</name>
    <dbReference type="NCBI Taxonomy" id="2721545"/>
    <lineage>
        <taxon>Bacteria</taxon>
        <taxon>Pseudomonadati</taxon>
        <taxon>Pseudomonadota</taxon>
        <taxon>Gammaproteobacteria</taxon>
        <taxon>Cellvibrionales</taxon>
        <taxon>Cellvibrionaceae</taxon>
        <taxon>Marinagarivorans</taxon>
    </lineage>
</organism>
<evidence type="ECO:0000256" key="3">
    <source>
        <dbReference type="PROSITE-ProRule" id="PRU00339"/>
    </source>
</evidence>
<dbReference type="PANTHER" id="PTHR44943:SF8">
    <property type="entry name" value="TPR REPEAT-CONTAINING PROTEIN MJ0263"/>
    <property type="match status" value="1"/>
</dbReference>
<evidence type="ECO:0000313" key="5">
    <source>
        <dbReference type="EMBL" id="BCD96085.1"/>
    </source>
</evidence>
<evidence type="ECO:0000313" key="6">
    <source>
        <dbReference type="Proteomes" id="UP001320119"/>
    </source>
</evidence>
<gene>
    <name evidence="5" type="ORF">MARGE09_P0284</name>
</gene>
<name>A0AAN1WEE3_9GAMM</name>
<feature type="repeat" description="TPR" evidence="3">
    <location>
        <begin position="503"/>
        <end position="536"/>
    </location>
</feature>
<dbReference type="KEGG" id="marq:MARGE09_P0284"/>
<dbReference type="EMBL" id="AP023086">
    <property type="protein sequence ID" value="BCD96085.1"/>
    <property type="molecule type" value="Genomic_DNA"/>
</dbReference>
<dbReference type="InterPro" id="IPR019734">
    <property type="entry name" value="TPR_rpt"/>
</dbReference>
<evidence type="ECO:0000256" key="1">
    <source>
        <dbReference type="ARBA" id="ARBA00022737"/>
    </source>
</evidence>
<dbReference type="Gene3D" id="1.25.40.10">
    <property type="entry name" value="Tetratricopeptide repeat domain"/>
    <property type="match status" value="2"/>
</dbReference>
<dbReference type="PROSITE" id="PS51257">
    <property type="entry name" value="PROKAR_LIPOPROTEIN"/>
    <property type="match status" value="1"/>
</dbReference>
<dbReference type="Proteomes" id="UP001320119">
    <property type="component" value="Chromosome"/>
</dbReference>
<evidence type="ECO:0000256" key="2">
    <source>
        <dbReference type="ARBA" id="ARBA00022803"/>
    </source>
</evidence>
<dbReference type="Pfam" id="PF14559">
    <property type="entry name" value="TPR_19"/>
    <property type="match status" value="1"/>
</dbReference>
<keyword evidence="6" id="KW-1185">Reference proteome</keyword>
<feature type="signal peptide" evidence="4">
    <location>
        <begin position="1"/>
        <end position="34"/>
    </location>
</feature>